<dbReference type="Pfam" id="PF00083">
    <property type="entry name" value="Sugar_tr"/>
    <property type="match status" value="1"/>
</dbReference>
<evidence type="ECO:0000256" key="3">
    <source>
        <dbReference type="ARBA" id="ARBA00022989"/>
    </source>
</evidence>
<gene>
    <name evidence="7" type="ORF">NP493_1640g00004</name>
</gene>
<evidence type="ECO:0000313" key="7">
    <source>
        <dbReference type="EMBL" id="KAK2160514.1"/>
    </source>
</evidence>
<protein>
    <recommendedName>
        <fullName evidence="6">Major facilitator superfamily (MFS) profile domain-containing protein</fullName>
    </recommendedName>
</protein>
<keyword evidence="2 5" id="KW-0812">Transmembrane</keyword>
<keyword evidence="3 5" id="KW-1133">Transmembrane helix</keyword>
<keyword evidence="4 5" id="KW-0472">Membrane</keyword>
<organism evidence="7 8">
    <name type="scientific">Ridgeia piscesae</name>
    <name type="common">Tubeworm</name>
    <dbReference type="NCBI Taxonomy" id="27915"/>
    <lineage>
        <taxon>Eukaryota</taxon>
        <taxon>Metazoa</taxon>
        <taxon>Spiralia</taxon>
        <taxon>Lophotrochozoa</taxon>
        <taxon>Annelida</taxon>
        <taxon>Polychaeta</taxon>
        <taxon>Sedentaria</taxon>
        <taxon>Canalipalpata</taxon>
        <taxon>Sabellida</taxon>
        <taxon>Siboglinidae</taxon>
        <taxon>Ridgeia</taxon>
    </lineage>
</organism>
<dbReference type="Proteomes" id="UP001209878">
    <property type="component" value="Unassembled WGS sequence"/>
</dbReference>
<dbReference type="PANTHER" id="PTHR24064">
    <property type="entry name" value="SOLUTE CARRIER FAMILY 22 MEMBER"/>
    <property type="match status" value="1"/>
</dbReference>
<evidence type="ECO:0000313" key="8">
    <source>
        <dbReference type="Proteomes" id="UP001209878"/>
    </source>
</evidence>
<comment type="subcellular location">
    <subcellularLocation>
        <location evidence="1">Membrane</location>
        <topology evidence="1">Multi-pass membrane protein</topology>
    </subcellularLocation>
</comment>
<feature type="transmembrane region" description="Helical" evidence="5">
    <location>
        <begin position="349"/>
        <end position="366"/>
    </location>
</feature>
<dbReference type="InterPro" id="IPR005828">
    <property type="entry name" value="MFS_sugar_transport-like"/>
</dbReference>
<evidence type="ECO:0000256" key="1">
    <source>
        <dbReference type="ARBA" id="ARBA00004141"/>
    </source>
</evidence>
<dbReference type="Gene3D" id="1.20.1250.20">
    <property type="entry name" value="MFS general substrate transporter like domains"/>
    <property type="match status" value="1"/>
</dbReference>
<dbReference type="CDD" id="cd17317">
    <property type="entry name" value="MFS_SLC22"/>
    <property type="match status" value="1"/>
</dbReference>
<dbReference type="PROSITE" id="PS50850">
    <property type="entry name" value="MFS"/>
    <property type="match status" value="1"/>
</dbReference>
<feature type="domain" description="Major facilitator superfamily (MFS) profile" evidence="6">
    <location>
        <begin position="80"/>
        <end position="520"/>
    </location>
</feature>
<dbReference type="InterPro" id="IPR036259">
    <property type="entry name" value="MFS_trans_sf"/>
</dbReference>
<comment type="caution">
    <text evidence="7">The sequence shown here is derived from an EMBL/GenBank/DDBJ whole genome shotgun (WGS) entry which is preliminary data.</text>
</comment>
<name>A0AAD9JWV2_RIDPI</name>
<feature type="transmembrane region" description="Helical" evidence="5">
    <location>
        <begin position="224"/>
        <end position="244"/>
    </location>
</feature>
<feature type="transmembrane region" description="Helical" evidence="5">
    <location>
        <begin position="499"/>
        <end position="515"/>
    </location>
</feature>
<dbReference type="InterPro" id="IPR020846">
    <property type="entry name" value="MFS_dom"/>
</dbReference>
<reference evidence="7" key="1">
    <citation type="journal article" date="2023" name="Mol. Biol. Evol.">
        <title>Third-Generation Sequencing Reveals the Adaptive Role of the Epigenome in Three Deep-Sea Polychaetes.</title>
        <authorList>
            <person name="Perez M."/>
            <person name="Aroh O."/>
            <person name="Sun Y."/>
            <person name="Lan Y."/>
            <person name="Juniper S.K."/>
            <person name="Young C.R."/>
            <person name="Angers B."/>
            <person name="Qian P.Y."/>
        </authorList>
    </citation>
    <scope>NUCLEOTIDE SEQUENCE</scope>
    <source>
        <strain evidence="7">R07B-5</strain>
    </source>
</reference>
<feature type="transmembrane region" description="Helical" evidence="5">
    <location>
        <begin position="406"/>
        <end position="423"/>
    </location>
</feature>
<proteinExistence type="predicted"/>
<feature type="transmembrane region" description="Helical" evidence="5">
    <location>
        <begin position="435"/>
        <end position="454"/>
    </location>
</feature>
<dbReference type="SUPFAM" id="SSF103473">
    <property type="entry name" value="MFS general substrate transporter"/>
    <property type="match status" value="1"/>
</dbReference>
<accession>A0AAD9JWV2</accession>
<feature type="transmembrane region" description="Helical" evidence="5">
    <location>
        <begin position="136"/>
        <end position="157"/>
    </location>
</feature>
<evidence type="ECO:0000256" key="2">
    <source>
        <dbReference type="ARBA" id="ARBA00022692"/>
    </source>
</evidence>
<feature type="transmembrane region" description="Helical" evidence="5">
    <location>
        <begin position="164"/>
        <end position="184"/>
    </location>
</feature>
<evidence type="ECO:0000256" key="5">
    <source>
        <dbReference type="SAM" id="Phobius"/>
    </source>
</evidence>
<dbReference type="EMBL" id="JAODUO010001641">
    <property type="protein sequence ID" value="KAK2160514.1"/>
    <property type="molecule type" value="Genomic_DNA"/>
</dbReference>
<feature type="transmembrane region" description="Helical" evidence="5">
    <location>
        <begin position="378"/>
        <end position="399"/>
    </location>
</feature>
<feature type="transmembrane region" description="Helical" evidence="5">
    <location>
        <begin position="250"/>
        <end position="269"/>
    </location>
</feature>
<feature type="transmembrane region" description="Helical" evidence="5">
    <location>
        <begin position="475"/>
        <end position="493"/>
    </location>
</feature>
<feature type="transmembrane region" description="Helical" evidence="5">
    <location>
        <begin position="20"/>
        <end position="45"/>
    </location>
</feature>
<evidence type="ECO:0000259" key="6">
    <source>
        <dbReference type="PROSITE" id="PS50850"/>
    </source>
</evidence>
<dbReference type="GO" id="GO:0016020">
    <property type="term" value="C:membrane"/>
    <property type="evidence" value="ECO:0007669"/>
    <property type="project" value="UniProtKB-SubCell"/>
</dbReference>
<sequence>MIIDFDKVLERVGEFKRYQISHYVLLGIASVPVGMHTLANVFLAATPNHWCTEPQIANYSRQGHRGVIPPGGSRDRMLDECTVLGLSSGLGNESFGSMTNDPAPTACREWNFDRSVHEATITSEWSLVCSDAWKPVMAQSLFMTGFLLGAIIFGALSDRIGRKLSWYVGLLAVVISGCLAAFMPEYWSHVILRAVSGAACAGYYTVAFVLSLETIGKGYRVKTGIMYQAYFAVGYMLLAAMAFFIRSYVWLQLAISIVPAVFLSYYCFIGESPRWLITQGRLVQARHELRRMARINNTESVDDILESEIDYLVKTNDPVTKKKFVEQSTQDRKYSVVDLVRTPNLRKTSFNLFFNWFVNSLVYYGLSQGISELSGSVYWNLFIAGAMEIMALGICVYALERVGRRWPISLCLITGGLACLAFVPIPEEMEMTRTILSMIGRFCISGSFGIIYVFSAELFPTVLRNTGIGTGSMHARIGGLIAPFVTELGRLFWKPLPMVLFGSVSVLAGMLALLLPETFNQHLPDTIEDAENFGKAGPSAFQSLCKSRRKSTTKGRTDNPIPLACNGISSA</sequence>
<keyword evidence="8" id="KW-1185">Reference proteome</keyword>
<dbReference type="AlphaFoldDB" id="A0AAD9JWV2"/>
<dbReference type="GO" id="GO:0022857">
    <property type="term" value="F:transmembrane transporter activity"/>
    <property type="evidence" value="ECO:0007669"/>
    <property type="project" value="InterPro"/>
</dbReference>
<feature type="transmembrane region" description="Helical" evidence="5">
    <location>
        <begin position="190"/>
        <end position="212"/>
    </location>
</feature>
<evidence type="ECO:0000256" key="4">
    <source>
        <dbReference type="ARBA" id="ARBA00023136"/>
    </source>
</evidence>